<protein>
    <submittedName>
        <fullName evidence="2">Uncharacterized protein</fullName>
    </submittedName>
</protein>
<gene>
    <name evidence="2" type="ORF">Syun_014435</name>
</gene>
<sequence>MCYKYSDGEWVNVPRGERKRSRIKTTALAKKNTGLLIDVGFEPMEDEDAEDPHNEAEVEPAVKAGHDVDERRTMKTMRSSRTNPWARMKSHHLVDDMEEDSECGSENMEEDPEIPHGFVEHVSAKENLDQTSDAESQKDKRMHSLLNSMK</sequence>
<name>A0AAP0JLG5_9MAGN</name>
<feature type="compositionally biased region" description="Acidic residues" evidence="1">
    <location>
        <begin position="96"/>
        <end position="112"/>
    </location>
</feature>
<organism evidence="2 3">
    <name type="scientific">Stephania yunnanensis</name>
    <dbReference type="NCBI Taxonomy" id="152371"/>
    <lineage>
        <taxon>Eukaryota</taxon>
        <taxon>Viridiplantae</taxon>
        <taxon>Streptophyta</taxon>
        <taxon>Embryophyta</taxon>
        <taxon>Tracheophyta</taxon>
        <taxon>Spermatophyta</taxon>
        <taxon>Magnoliopsida</taxon>
        <taxon>Ranunculales</taxon>
        <taxon>Menispermaceae</taxon>
        <taxon>Menispermoideae</taxon>
        <taxon>Cissampelideae</taxon>
        <taxon>Stephania</taxon>
    </lineage>
</organism>
<evidence type="ECO:0000313" key="2">
    <source>
        <dbReference type="EMBL" id="KAK9135105.1"/>
    </source>
</evidence>
<proteinExistence type="predicted"/>
<dbReference type="AlphaFoldDB" id="A0AAP0JLG5"/>
<feature type="compositionally biased region" description="Basic and acidic residues" evidence="1">
    <location>
        <begin position="64"/>
        <end position="73"/>
    </location>
</feature>
<feature type="region of interest" description="Disordered" evidence="1">
    <location>
        <begin position="45"/>
        <end position="150"/>
    </location>
</feature>
<feature type="compositionally biased region" description="Basic and acidic residues" evidence="1">
    <location>
        <begin position="118"/>
        <end position="128"/>
    </location>
</feature>
<dbReference type="Proteomes" id="UP001420932">
    <property type="component" value="Unassembled WGS sequence"/>
</dbReference>
<reference evidence="2 3" key="1">
    <citation type="submission" date="2024-01" db="EMBL/GenBank/DDBJ databases">
        <title>Genome assemblies of Stephania.</title>
        <authorList>
            <person name="Yang L."/>
        </authorList>
    </citation>
    <scope>NUCLEOTIDE SEQUENCE [LARGE SCALE GENOMIC DNA]</scope>
    <source>
        <strain evidence="2">YNDBR</strain>
        <tissue evidence="2">Leaf</tissue>
    </source>
</reference>
<keyword evidence="3" id="KW-1185">Reference proteome</keyword>
<evidence type="ECO:0000313" key="3">
    <source>
        <dbReference type="Proteomes" id="UP001420932"/>
    </source>
</evidence>
<comment type="caution">
    <text evidence="2">The sequence shown here is derived from an EMBL/GenBank/DDBJ whole genome shotgun (WGS) entry which is preliminary data.</text>
</comment>
<evidence type="ECO:0000256" key="1">
    <source>
        <dbReference type="SAM" id="MobiDB-lite"/>
    </source>
</evidence>
<accession>A0AAP0JLG5</accession>
<dbReference type="EMBL" id="JBBNAF010000006">
    <property type="protein sequence ID" value="KAK9135105.1"/>
    <property type="molecule type" value="Genomic_DNA"/>
</dbReference>